<comment type="miscellaneous">
    <text evidence="14">Carbon 2 of the heme B porphyrin ring is defined according to the Fischer nomenclature.</text>
</comment>
<evidence type="ECO:0000256" key="1">
    <source>
        <dbReference type="ARBA" id="ARBA00004651"/>
    </source>
</evidence>
<dbReference type="GO" id="GO:0008495">
    <property type="term" value="F:protoheme IX farnesyltransferase activity"/>
    <property type="evidence" value="ECO:0007669"/>
    <property type="project" value="UniProtKB-EC"/>
</dbReference>
<feature type="transmembrane region" description="Helical" evidence="14">
    <location>
        <begin position="192"/>
        <end position="215"/>
    </location>
</feature>
<accession>A0ABU2ZR90</accession>
<dbReference type="Gene3D" id="1.10.357.140">
    <property type="entry name" value="UbiA prenyltransferase"/>
    <property type="match status" value="1"/>
</dbReference>
<comment type="pathway">
    <text evidence="2 14">Porphyrin-containing compound metabolism; heme O biosynthesis; heme O from protoheme: step 1/1.</text>
</comment>
<feature type="transmembrane region" description="Helical" evidence="14">
    <location>
        <begin position="236"/>
        <end position="257"/>
    </location>
</feature>
<dbReference type="InterPro" id="IPR006369">
    <property type="entry name" value="Protohaem_IX_farnesylTrfase"/>
</dbReference>
<dbReference type="InterPro" id="IPR044878">
    <property type="entry name" value="UbiA_sf"/>
</dbReference>
<comment type="catalytic activity">
    <reaction evidence="13 14">
        <text>heme b + (2E,6E)-farnesyl diphosphate + H2O = Fe(II)-heme o + diphosphate</text>
        <dbReference type="Rhea" id="RHEA:28070"/>
        <dbReference type="ChEBI" id="CHEBI:15377"/>
        <dbReference type="ChEBI" id="CHEBI:33019"/>
        <dbReference type="ChEBI" id="CHEBI:60344"/>
        <dbReference type="ChEBI" id="CHEBI:60530"/>
        <dbReference type="ChEBI" id="CHEBI:175763"/>
        <dbReference type="EC" id="2.5.1.141"/>
    </reaction>
</comment>
<keyword evidence="4 14" id="KW-1003">Cell membrane</keyword>
<dbReference type="RefSeq" id="WP_311368653.1">
    <property type="nucleotide sequence ID" value="NZ_JAVRHX010000002.1"/>
</dbReference>
<evidence type="ECO:0000256" key="13">
    <source>
        <dbReference type="ARBA" id="ARBA00047690"/>
    </source>
</evidence>
<evidence type="ECO:0000256" key="11">
    <source>
        <dbReference type="ARBA" id="ARBA00040810"/>
    </source>
</evidence>
<dbReference type="NCBIfam" id="TIGR01473">
    <property type="entry name" value="cyoE_ctaB"/>
    <property type="match status" value="1"/>
</dbReference>
<comment type="subcellular location">
    <subcellularLocation>
        <location evidence="1 14">Cell membrane</location>
        <topology evidence="1 14">Multi-pass membrane protein</topology>
    </subcellularLocation>
</comment>
<dbReference type="PANTHER" id="PTHR43448">
    <property type="entry name" value="PROTOHEME IX FARNESYLTRANSFERASE, MITOCHONDRIAL"/>
    <property type="match status" value="1"/>
</dbReference>
<dbReference type="InterPro" id="IPR030470">
    <property type="entry name" value="UbiA_prenylTrfase_CS"/>
</dbReference>
<name>A0ABU2ZR90_9ALTE</name>
<feature type="region of interest" description="Disordered" evidence="15">
    <location>
        <begin position="1"/>
        <end position="22"/>
    </location>
</feature>
<evidence type="ECO:0000256" key="5">
    <source>
        <dbReference type="ARBA" id="ARBA00022679"/>
    </source>
</evidence>
<dbReference type="InterPro" id="IPR000537">
    <property type="entry name" value="UbiA_prenyltransferase"/>
</dbReference>
<proteinExistence type="inferred from homology"/>
<dbReference type="HAMAP" id="MF_00154">
    <property type="entry name" value="CyoE_CtaB"/>
    <property type="match status" value="1"/>
</dbReference>
<feature type="transmembrane region" description="Helical" evidence="14">
    <location>
        <begin position="46"/>
        <end position="66"/>
    </location>
</feature>
<keyword evidence="8 14" id="KW-0350">Heme biosynthesis</keyword>
<protein>
    <recommendedName>
        <fullName evidence="11 14">Protoheme IX farnesyltransferase</fullName>
        <ecNumber evidence="3 14">2.5.1.141</ecNumber>
    </recommendedName>
    <alternativeName>
        <fullName evidence="12 14">Heme B farnesyltransferase</fullName>
    </alternativeName>
    <alternativeName>
        <fullName evidence="10 14">Heme O synthase</fullName>
    </alternativeName>
</protein>
<comment type="function">
    <text evidence="14">Converts heme B (protoheme IX) to heme O by substitution of the vinyl group on carbon 2 of heme B porphyrin ring with a hydroxyethyl farnesyl side group.</text>
</comment>
<feature type="compositionally biased region" description="Polar residues" evidence="15">
    <location>
        <begin position="10"/>
        <end position="22"/>
    </location>
</feature>
<evidence type="ECO:0000256" key="14">
    <source>
        <dbReference type="HAMAP-Rule" id="MF_00154"/>
    </source>
</evidence>
<keyword evidence="5 14" id="KW-0808">Transferase</keyword>
<evidence type="ECO:0000256" key="10">
    <source>
        <dbReference type="ARBA" id="ARBA00030253"/>
    </source>
</evidence>
<evidence type="ECO:0000256" key="7">
    <source>
        <dbReference type="ARBA" id="ARBA00022989"/>
    </source>
</evidence>
<feature type="transmembrane region" description="Helical" evidence="14">
    <location>
        <begin position="72"/>
        <end position="92"/>
    </location>
</feature>
<dbReference type="PANTHER" id="PTHR43448:SF7">
    <property type="entry name" value="4-HYDROXYBENZOATE SOLANESYLTRANSFERASE"/>
    <property type="match status" value="1"/>
</dbReference>
<evidence type="ECO:0000256" key="9">
    <source>
        <dbReference type="ARBA" id="ARBA00023136"/>
    </source>
</evidence>
<feature type="transmembrane region" description="Helical" evidence="14">
    <location>
        <begin position="263"/>
        <end position="281"/>
    </location>
</feature>
<evidence type="ECO:0000256" key="4">
    <source>
        <dbReference type="ARBA" id="ARBA00022475"/>
    </source>
</evidence>
<keyword evidence="9 14" id="KW-0472">Membrane</keyword>
<evidence type="ECO:0000256" key="15">
    <source>
        <dbReference type="SAM" id="MobiDB-lite"/>
    </source>
</evidence>
<dbReference type="EC" id="2.5.1.141" evidence="3 14"/>
<keyword evidence="6 14" id="KW-0812">Transmembrane</keyword>
<comment type="similarity">
    <text evidence="14">Belongs to the UbiA prenyltransferase family. Protoheme IX farnesyltransferase subfamily.</text>
</comment>
<feature type="transmembrane region" description="Helical" evidence="14">
    <location>
        <begin position="167"/>
        <end position="186"/>
    </location>
</feature>
<feature type="transmembrane region" description="Helical" evidence="14">
    <location>
        <begin position="113"/>
        <end position="136"/>
    </location>
</feature>
<evidence type="ECO:0000256" key="3">
    <source>
        <dbReference type="ARBA" id="ARBA00012292"/>
    </source>
</evidence>
<feature type="transmembrane region" description="Helical" evidence="14">
    <location>
        <begin position="293"/>
        <end position="312"/>
    </location>
</feature>
<evidence type="ECO:0000313" key="16">
    <source>
        <dbReference type="EMBL" id="MDT0595137.1"/>
    </source>
</evidence>
<feature type="transmembrane region" description="Helical" evidence="14">
    <location>
        <begin position="142"/>
        <end position="160"/>
    </location>
</feature>
<organism evidence="16 17">
    <name type="scientific">Glaciecola petra</name>
    <dbReference type="NCBI Taxonomy" id="3075602"/>
    <lineage>
        <taxon>Bacteria</taxon>
        <taxon>Pseudomonadati</taxon>
        <taxon>Pseudomonadota</taxon>
        <taxon>Gammaproteobacteria</taxon>
        <taxon>Alteromonadales</taxon>
        <taxon>Alteromonadaceae</taxon>
        <taxon>Glaciecola</taxon>
    </lineage>
</organism>
<evidence type="ECO:0000256" key="2">
    <source>
        <dbReference type="ARBA" id="ARBA00004919"/>
    </source>
</evidence>
<gene>
    <name evidence="14 16" type="primary">cyoE</name>
    <name evidence="16" type="ORF">RM552_09805</name>
</gene>
<dbReference type="CDD" id="cd13957">
    <property type="entry name" value="PT_UbiA_Cox10"/>
    <property type="match status" value="1"/>
</dbReference>
<evidence type="ECO:0000256" key="8">
    <source>
        <dbReference type="ARBA" id="ARBA00023133"/>
    </source>
</evidence>
<sequence length="318" mass="35044">MSRAAELKSNHQQAHTNSTQTAQVVNATEHMRASWRDYYELTKPRVVMLLLLTALVGMCLATSTWVEPVILVAGMLGIGLLSSAAAVINHVVDHKIDSVMARTFNRPVAKGKVSIRNALIFALALGLVGFVALAVFVNMLTAWLTLLSLVGYAVIYTMYLKRATPQNIVIGGLAGAAPPLLGWTAVTGEIHAYGLLLVLIVFTWTPPHFWALAIHREKDYAKAKIPMLPNTHGVDFTKTCIVLYTLLLCLICLLPYLTGMSGMFYLVGSSMLNAYFMYLALKLKYRASPTTAMTTFKFSILHLMVLFVVLLIDHYLPI</sequence>
<dbReference type="NCBIfam" id="NF003349">
    <property type="entry name" value="PRK04375.1-2"/>
    <property type="match status" value="1"/>
</dbReference>
<keyword evidence="17" id="KW-1185">Reference proteome</keyword>
<dbReference type="PROSITE" id="PS00943">
    <property type="entry name" value="UBIA"/>
    <property type="match status" value="1"/>
</dbReference>
<reference evidence="16 17" key="1">
    <citation type="submission" date="2023-09" db="EMBL/GenBank/DDBJ databases">
        <authorList>
            <person name="Rey-Velasco X."/>
        </authorList>
    </citation>
    <scope>NUCLEOTIDE SEQUENCE [LARGE SCALE GENOMIC DNA]</scope>
    <source>
        <strain evidence="16 17">P117</strain>
    </source>
</reference>
<evidence type="ECO:0000313" key="17">
    <source>
        <dbReference type="Proteomes" id="UP001253545"/>
    </source>
</evidence>
<evidence type="ECO:0000256" key="12">
    <source>
        <dbReference type="ARBA" id="ARBA00042475"/>
    </source>
</evidence>
<dbReference type="EMBL" id="JAVRHX010000002">
    <property type="protein sequence ID" value="MDT0595137.1"/>
    <property type="molecule type" value="Genomic_DNA"/>
</dbReference>
<evidence type="ECO:0000256" key="6">
    <source>
        <dbReference type="ARBA" id="ARBA00022692"/>
    </source>
</evidence>
<comment type="caution">
    <text evidence="16">The sequence shown here is derived from an EMBL/GenBank/DDBJ whole genome shotgun (WGS) entry which is preliminary data.</text>
</comment>
<keyword evidence="7 14" id="KW-1133">Transmembrane helix</keyword>
<dbReference type="Proteomes" id="UP001253545">
    <property type="component" value="Unassembled WGS sequence"/>
</dbReference>
<dbReference type="Pfam" id="PF01040">
    <property type="entry name" value="UbiA"/>
    <property type="match status" value="1"/>
</dbReference>